<dbReference type="Gene3D" id="3.40.50.1820">
    <property type="entry name" value="alpha/beta hydrolase"/>
    <property type="match status" value="1"/>
</dbReference>
<dbReference type="SUPFAM" id="SSF53474">
    <property type="entry name" value="alpha/beta-Hydrolases"/>
    <property type="match status" value="1"/>
</dbReference>
<dbReference type="GO" id="GO:0016787">
    <property type="term" value="F:hydrolase activity"/>
    <property type="evidence" value="ECO:0007669"/>
    <property type="project" value="InterPro"/>
</dbReference>
<dbReference type="InterPro" id="IPR029058">
    <property type="entry name" value="AB_hydrolase_fold"/>
</dbReference>
<accession>A0A1Y0HJV0</accession>
<gene>
    <name evidence="1" type="ORF">Sdiek1_1166</name>
</gene>
<keyword evidence="2" id="KW-1185">Reference proteome</keyword>
<dbReference type="Proteomes" id="UP000196005">
    <property type="component" value="Chromosome"/>
</dbReference>
<protein>
    <recommendedName>
        <fullName evidence="3">Peptidase S33 tripeptidyl aminopeptidase-like C-terminal domain-containing protein</fullName>
    </recommendedName>
</protein>
<dbReference type="InterPro" id="IPR010662">
    <property type="entry name" value="RBBP9/YdeN"/>
</dbReference>
<sequence length="101" mass="10977">MAHHSPIKGALIVAPPDPKEPTFPTIAEGFEHTPLQPFLFPSIIVASSNDPYASLAYSKHIADAWGSSLVNVGEKGHINTASNLGLWEEGLTFLEQLRRTE</sequence>
<evidence type="ECO:0000313" key="2">
    <source>
        <dbReference type="Proteomes" id="UP000196005"/>
    </source>
</evidence>
<evidence type="ECO:0000313" key="1">
    <source>
        <dbReference type="EMBL" id="ARU48332.1"/>
    </source>
</evidence>
<organism evidence="1 2">
    <name type="scientific">Sulfurospirillum diekertiae</name>
    <dbReference type="NCBI Taxonomy" id="1854492"/>
    <lineage>
        <taxon>Bacteria</taxon>
        <taxon>Pseudomonadati</taxon>
        <taxon>Campylobacterota</taxon>
        <taxon>Epsilonproteobacteria</taxon>
        <taxon>Campylobacterales</taxon>
        <taxon>Sulfurospirillaceae</taxon>
        <taxon>Sulfurospirillum</taxon>
    </lineage>
</organism>
<proteinExistence type="predicted"/>
<dbReference type="EMBL" id="CP021416">
    <property type="protein sequence ID" value="ARU48332.1"/>
    <property type="molecule type" value="Genomic_DNA"/>
</dbReference>
<dbReference type="AlphaFoldDB" id="A0A1Y0HJV0"/>
<reference evidence="2" key="1">
    <citation type="submission" date="2017-05" db="EMBL/GenBank/DDBJ databases">
        <title>Dechlorination kinetics govern the competition between two new strains of the genus Sulfurospirillum.</title>
        <authorList>
            <person name="Buttet G.F."/>
            <person name="Murray A.M."/>
            <person name="Goris T."/>
            <person name="Burion M."/>
            <person name="Lin B."/>
            <person name="Rolle M."/>
            <person name="Maillard J."/>
        </authorList>
    </citation>
    <scope>NUCLEOTIDE SEQUENCE [LARGE SCALE GENOMIC DNA]</scope>
    <source>
        <strain evidence="2">SL2-1</strain>
    </source>
</reference>
<dbReference type="KEGG" id="suls:Sdiek1_1166"/>
<name>A0A1Y0HJV0_9BACT</name>
<evidence type="ECO:0008006" key="3">
    <source>
        <dbReference type="Google" id="ProtNLM"/>
    </source>
</evidence>
<dbReference type="Pfam" id="PF06821">
    <property type="entry name" value="Ser_hydrolase"/>
    <property type="match status" value="1"/>
</dbReference>